<feature type="signal peptide" evidence="2">
    <location>
        <begin position="1"/>
        <end position="25"/>
    </location>
</feature>
<accession>A0ABP8U3X8</accession>
<organism evidence="3 4">
    <name type="scientific">Actinoallomurus vinaceus</name>
    <dbReference type="NCBI Taxonomy" id="1080074"/>
    <lineage>
        <taxon>Bacteria</taxon>
        <taxon>Bacillati</taxon>
        <taxon>Actinomycetota</taxon>
        <taxon>Actinomycetes</taxon>
        <taxon>Streptosporangiales</taxon>
        <taxon>Thermomonosporaceae</taxon>
        <taxon>Actinoallomurus</taxon>
    </lineage>
</organism>
<reference evidence="4" key="1">
    <citation type="journal article" date="2019" name="Int. J. Syst. Evol. Microbiol.">
        <title>The Global Catalogue of Microorganisms (GCM) 10K type strain sequencing project: providing services to taxonomists for standard genome sequencing and annotation.</title>
        <authorList>
            <consortium name="The Broad Institute Genomics Platform"/>
            <consortium name="The Broad Institute Genome Sequencing Center for Infectious Disease"/>
            <person name="Wu L."/>
            <person name="Ma J."/>
        </authorList>
    </citation>
    <scope>NUCLEOTIDE SEQUENCE [LARGE SCALE GENOMIC DNA]</scope>
    <source>
        <strain evidence="4">JCM 17939</strain>
    </source>
</reference>
<dbReference type="InterPro" id="IPR050966">
    <property type="entry name" value="Glutamyl_endopeptidase"/>
</dbReference>
<proteinExistence type="predicted"/>
<keyword evidence="1 2" id="KW-0732">Signal</keyword>
<sequence>MKTRRLCCAVLTGLASLTPAPQAWAAGRHGAHPVTFVDRAAGARSAAYWTAALMASATPLDPRDVHLARRAGPPAAAPSAFATAGSRVVGALFFGSGSGRHYCTASVVDSPKKNLLITAAHCLYSPTSHTWNSHIVFVPKYSQGRRPYGTWPVWLMVTDQRWLDHGDPDADVGFAAVQVIDGRRIADVVGANEMLVNTGFSNRVTVIGYPSKANYPSDRPIRCTGRTYQQDDRQLRFDCGGFTGGTSGSPWIAEYDDQAQRGYVVGVIGGYQRGGEYDWRSYSPLFDDDISRLAVTANNQA</sequence>
<evidence type="ECO:0000313" key="4">
    <source>
        <dbReference type="Proteomes" id="UP001501442"/>
    </source>
</evidence>
<dbReference type="PROSITE" id="PS00134">
    <property type="entry name" value="TRYPSIN_HIS"/>
    <property type="match status" value="1"/>
</dbReference>
<dbReference type="PANTHER" id="PTHR15462">
    <property type="entry name" value="SERINE PROTEASE"/>
    <property type="match status" value="1"/>
</dbReference>
<dbReference type="InterPro" id="IPR018114">
    <property type="entry name" value="TRYPSIN_HIS"/>
</dbReference>
<name>A0ABP8U3X8_9ACTN</name>
<dbReference type="InterPro" id="IPR043504">
    <property type="entry name" value="Peptidase_S1_PA_chymotrypsin"/>
</dbReference>
<feature type="chain" id="PRO_5045511809" description="V8-like Glu-specific endopeptidase" evidence="2">
    <location>
        <begin position="26"/>
        <end position="301"/>
    </location>
</feature>
<dbReference type="SUPFAM" id="SSF50494">
    <property type="entry name" value="Trypsin-like serine proteases"/>
    <property type="match status" value="1"/>
</dbReference>
<dbReference type="Proteomes" id="UP001501442">
    <property type="component" value="Unassembled WGS sequence"/>
</dbReference>
<evidence type="ECO:0000256" key="2">
    <source>
        <dbReference type="SAM" id="SignalP"/>
    </source>
</evidence>
<evidence type="ECO:0000313" key="3">
    <source>
        <dbReference type="EMBL" id="GAA4620980.1"/>
    </source>
</evidence>
<dbReference type="InterPro" id="IPR009003">
    <property type="entry name" value="Peptidase_S1_PA"/>
</dbReference>
<comment type="caution">
    <text evidence="3">The sequence shown here is derived from an EMBL/GenBank/DDBJ whole genome shotgun (WGS) entry which is preliminary data.</text>
</comment>
<keyword evidence="4" id="KW-1185">Reference proteome</keyword>
<evidence type="ECO:0008006" key="5">
    <source>
        <dbReference type="Google" id="ProtNLM"/>
    </source>
</evidence>
<dbReference type="RefSeq" id="WP_345429137.1">
    <property type="nucleotide sequence ID" value="NZ_BAABHK010000001.1"/>
</dbReference>
<gene>
    <name evidence="3" type="ORF">GCM10023196_007080</name>
</gene>
<dbReference type="EMBL" id="BAABHK010000001">
    <property type="protein sequence ID" value="GAA4620980.1"/>
    <property type="molecule type" value="Genomic_DNA"/>
</dbReference>
<evidence type="ECO:0000256" key="1">
    <source>
        <dbReference type="ARBA" id="ARBA00022729"/>
    </source>
</evidence>
<dbReference type="Gene3D" id="2.40.10.10">
    <property type="entry name" value="Trypsin-like serine proteases"/>
    <property type="match status" value="2"/>
</dbReference>
<protein>
    <recommendedName>
        <fullName evidence="5">V8-like Glu-specific endopeptidase</fullName>
    </recommendedName>
</protein>